<evidence type="ECO:0000256" key="6">
    <source>
        <dbReference type="ARBA" id="ARBA00022692"/>
    </source>
</evidence>
<keyword evidence="7 12" id="KW-0479">Metal-binding</keyword>
<keyword evidence="3 12" id="KW-0813">Transport</keyword>
<evidence type="ECO:0000256" key="9">
    <source>
        <dbReference type="ARBA" id="ARBA00022989"/>
    </source>
</evidence>
<keyword evidence="4" id="KW-1003">Cell membrane</keyword>
<evidence type="ECO:0000256" key="10">
    <source>
        <dbReference type="ARBA" id="ARBA00023004"/>
    </source>
</evidence>
<evidence type="ECO:0000256" key="4">
    <source>
        <dbReference type="ARBA" id="ARBA00022475"/>
    </source>
</evidence>
<feature type="binding site" description="covalent" evidence="13">
    <location>
        <position position="154"/>
    </location>
    <ligand>
        <name>heme</name>
        <dbReference type="ChEBI" id="CHEBI:30413"/>
        <label>4</label>
    </ligand>
</feature>
<feature type="binding site" evidence="13">
    <location>
        <position position="89"/>
    </location>
    <ligand>
        <name>a menaquinol</name>
        <dbReference type="ChEBI" id="CHEBI:18151"/>
    </ligand>
</feature>
<evidence type="ECO:0000256" key="12">
    <source>
        <dbReference type="PIRNR" id="PIRNR000013"/>
    </source>
</evidence>
<evidence type="ECO:0000313" key="16">
    <source>
        <dbReference type="EMBL" id="BAT72015.1"/>
    </source>
</evidence>
<evidence type="ECO:0000256" key="2">
    <source>
        <dbReference type="ARBA" id="ARBA00007395"/>
    </source>
</evidence>
<dbReference type="PANTHER" id="PTHR30333:SF1">
    <property type="entry name" value="CYTOCHROME C-TYPE PROTEIN NAPC"/>
    <property type="match status" value="1"/>
</dbReference>
<dbReference type="InterPro" id="IPR038266">
    <property type="entry name" value="NapC/NirT_cytc_sf"/>
</dbReference>
<accession>A0A0S3QUM3</accession>
<feature type="binding site" description="axial binding residue" evidence="14">
    <location>
        <position position="69"/>
    </location>
    <ligand>
        <name>heme</name>
        <dbReference type="ChEBI" id="CHEBI:30413"/>
        <label>2</label>
    </ligand>
    <ligandPart>
        <name>Fe</name>
        <dbReference type="ChEBI" id="CHEBI:18248"/>
    </ligandPart>
</feature>
<dbReference type="InterPro" id="IPR024717">
    <property type="entry name" value="NapC/NirT/NrfH"/>
</dbReference>
<name>A0A0S3QUM3_THET7</name>
<dbReference type="KEGG" id="ttk:TST_1227"/>
<feature type="binding site" description="covalent" evidence="13">
    <location>
        <position position="35"/>
    </location>
    <ligand>
        <name>heme</name>
        <dbReference type="ChEBI" id="CHEBI:30413"/>
        <label>1</label>
    </ligand>
</feature>
<dbReference type="InterPro" id="IPR051174">
    <property type="entry name" value="Cytochrome_c-type_ET"/>
</dbReference>
<dbReference type="GO" id="GO:0019333">
    <property type="term" value="P:denitrification pathway"/>
    <property type="evidence" value="ECO:0007669"/>
    <property type="project" value="InterPro"/>
</dbReference>
<feature type="binding site" description="axial binding residue" evidence="14">
    <location>
        <position position="89"/>
    </location>
    <ligand>
        <name>heme</name>
        <dbReference type="ChEBI" id="CHEBI:30413"/>
        <label>1</label>
    </ligand>
    <ligandPart>
        <name>Fe</name>
        <dbReference type="ChEBI" id="CHEBI:18248"/>
    </ligandPart>
</feature>
<evidence type="ECO:0000313" key="17">
    <source>
        <dbReference type="Proteomes" id="UP000063234"/>
    </source>
</evidence>
<dbReference type="GO" id="GO:0020037">
    <property type="term" value="F:heme binding"/>
    <property type="evidence" value="ECO:0007669"/>
    <property type="project" value="InterPro"/>
</dbReference>
<dbReference type="Gene3D" id="1.10.3820.10">
    <property type="entry name" value="Di-heme elbow motif domain"/>
    <property type="match status" value="1"/>
</dbReference>
<feature type="binding site" description="axial binding residue" evidence="14">
    <location>
        <position position="41"/>
    </location>
    <ligand>
        <name>heme</name>
        <dbReference type="ChEBI" id="CHEBI:30413"/>
        <label>1</label>
    </ligand>
    <ligandPart>
        <name>Fe</name>
        <dbReference type="ChEBI" id="CHEBI:18248"/>
    </ligandPart>
</feature>
<keyword evidence="9" id="KW-1133">Transmembrane helix</keyword>
<dbReference type="AlphaFoldDB" id="A0A0S3QUM3"/>
<dbReference type="PIRSF" id="PIRSF000013">
    <property type="entry name" value="4_hem_cytochrm_NapC"/>
    <property type="match status" value="1"/>
</dbReference>
<feature type="binding site" description="covalent" evidence="13">
    <location>
        <position position="122"/>
    </location>
    <ligand>
        <name>heme</name>
        <dbReference type="ChEBI" id="CHEBI:30413"/>
        <label>3</label>
    </ligand>
</feature>
<organism evidence="16 17">
    <name type="scientific">Thermosulfidibacter takaii (strain DSM 17441 / JCM 13301 / NBRC 103674 / ABI70S6)</name>
    <dbReference type="NCBI Taxonomy" id="1298851"/>
    <lineage>
        <taxon>Bacteria</taxon>
        <taxon>Pseudomonadati</taxon>
        <taxon>Thermosulfidibacterota</taxon>
        <taxon>Thermosulfidibacteria</taxon>
        <taxon>Thermosulfidibacterales</taxon>
        <taxon>Thermosulfidibacteraceae</taxon>
    </lineage>
</organism>
<keyword evidence="11" id="KW-0472">Membrane</keyword>
<dbReference type="PANTHER" id="PTHR30333">
    <property type="entry name" value="CYTOCHROME C-TYPE PROTEIN"/>
    <property type="match status" value="1"/>
</dbReference>
<dbReference type="Proteomes" id="UP000063234">
    <property type="component" value="Chromosome"/>
</dbReference>
<feature type="binding site" description="covalent" evidence="13">
    <location>
        <position position="157"/>
    </location>
    <ligand>
        <name>heme</name>
        <dbReference type="ChEBI" id="CHEBI:30413"/>
        <label>4</label>
    </ligand>
</feature>
<evidence type="ECO:0000259" key="15">
    <source>
        <dbReference type="Pfam" id="PF03264"/>
    </source>
</evidence>
<evidence type="ECO:0000256" key="11">
    <source>
        <dbReference type="ARBA" id="ARBA00023136"/>
    </source>
</evidence>
<evidence type="ECO:0000256" key="5">
    <source>
        <dbReference type="ARBA" id="ARBA00022617"/>
    </source>
</evidence>
<evidence type="ECO:0000256" key="1">
    <source>
        <dbReference type="ARBA" id="ARBA00004162"/>
    </source>
</evidence>
<comment type="subcellular location">
    <subcellularLocation>
        <location evidence="1">Cell membrane</location>
        <topology evidence="1">Single-pass membrane protein</topology>
    </subcellularLocation>
</comment>
<comment type="similarity">
    <text evidence="2">Belongs to the NapC/NirT/NrfH family.</text>
</comment>
<feature type="domain" description="NapC/NirT cytochrome c N-terminal" evidence="15">
    <location>
        <begin position="6"/>
        <end position="163"/>
    </location>
</feature>
<dbReference type="GO" id="GO:0009055">
    <property type="term" value="F:electron transfer activity"/>
    <property type="evidence" value="ECO:0007669"/>
    <property type="project" value="TreeGrafter"/>
</dbReference>
<comment type="cofactor">
    <cofactor evidence="13">
        <name>heme</name>
        <dbReference type="ChEBI" id="CHEBI:30413"/>
    </cofactor>
    <text evidence="13">Binds 4 heme groups per subunit.</text>
</comment>
<gene>
    <name evidence="16" type="primary">torY</name>
    <name evidence="16" type="ORF">TST_1227</name>
</gene>
<dbReference type="SUPFAM" id="SSF48695">
    <property type="entry name" value="Multiheme cytochromes"/>
    <property type="match status" value="1"/>
</dbReference>
<comment type="PTM">
    <text evidence="12">Binds 4 heme groups per subunit.</text>
</comment>
<dbReference type="EMBL" id="AP013035">
    <property type="protein sequence ID" value="BAT72015.1"/>
    <property type="molecule type" value="Genomic_DNA"/>
</dbReference>
<dbReference type="GO" id="GO:0009061">
    <property type="term" value="P:anaerobic respiration"/>
    <property type="evidence" value="ECO:0007669"/>
    <property type="project" value="TreeGrafter"/>
</dbReference>
<dbReference type="Pfam" id="PF03264">
    <property type="entry name" value="Cytochrom_NNT"/>
    <property type="match status" value="1"/>
</dbReference>
<keyword evidence="8 12" id="KW-0249">Electron transport</keyword>
<feature type="binding site" description="covalent" evidence="13">
    <location>
        <position position="65"/>
    </location>
    <ligand>
        <name>heme</name>
        <dbReference type="ChEBI" id="CHEBI:30413"/>
        <label>2</label>
    </ligand>
</feature>
<evidence type="ECO:0000256" key="3">
    <source>
        <dbReference type="ARBA" id="ARBA00022448"/>
    </source>
</evidence>
<protein>
    <recommendedName>
        <fullName evidence="12">Cytochrome c-type protein</fullName>
    </recommendedName>
</protein>
<dbReference type="RefSeq" id="WP_068550009.1">
    <property type="nucleotide sequence ID" value="NZ_AP013035.1"/>
</dbReference>
<dbReference type="GO" id="GO:0005886">
    <property type="term" value="C:plasma membrane"/>
    <property type="evidence" value="ECO:0007669"/>
    <property type="project" value="UniProtKB-SubCell"/>
</dbReference>
<dbReference type="InterPro" id="IPR036280">
    <property type="entry name" value="Multihaem_cyt_sf"/>
</dbReference>
<feature type="binding site" description="covalent" evidence="13">
    <location>
        <position position="38"/>
    </location>
    <ligand>
        <name>heme</name>
        <dbReference type="ChEBI" id="CHEBI:30413"/>
        <label>1</label>
    </ligand>
</feature>
<feature type="binding site" description="axial binding residue" evidence="14">
    <location>
        <position position="163"/>
    </location>
    <ligand>
        <name>heme</name>
        <dbReference type="ChEBI" id="CHEBI:30413"/>
        <label>2</label>
    </ligand>
    <ligandPart>
        <name>Fe</name>
        <dbReference type="ChEBI" id="CHEBI:18248"/>
    </ligandPart>
</feature>
<feature type="binding site" description="axial binding residue" evidence="14">
    <location>
        <position position="126"/>
    </location>
    <ligand>
        <name>heme</name>
        <dbReference type="ChEBI" id="CHEBI:30413"/>
        <label>3</label>
    </ligand>
    <ligandPart>
        <name>Fe</name>
        <dbReference type="ChEBI" id="CHEBI:18248"/>
    </ligandPart>
</feature>
<feature type="binding site" description="axial binding residue" evidence="14">
    <location>
        <position position="158"/>
    </location>
    <ligand>
        <name>heme</name>
        <dbReference type="ChEBI" id="CHEBI:30413"/>
        <label>4</label>
    </ligand>
    <ligandPart>
        <name>Fe</name>
        <dbReference type="ChEBI" id="CHEBI:18248"/>
    </ligandPart>
</feature>
<dbReference type="GO" id="GO:0046872">
    <property type="term" value="F:metal ion binding"/>
    <property type="evidence" value="ECO:0007669"/>
    <property type="project" value="UniProtKB-KW"/>
</dbReference>
<dbReference type="STRING" id="1298851.TST_1227"/>
<sequence>MKKTFVGFVVGFILAGIVALVSASKIIETNRVSFCASCHEMKVFHETWANAAHGLNHRGVIRAKCSDCHLPHEGLLKYLVTKTKAGLSDYYAHMTNKKASLKEWLEELKNVKRPRVAYESGCRECHKELIGNGIPIKAILAHRAYLLKETDRTCVSCHNMVGHGDIVAVIKDKIKQEGGEL</sequence>
<keyword evidence="5 12" id="KW-0349">Heme</keyword>
<keyword evidence="6" id="KW-0812">Transmembrane</keyword>
<dbReference type="InterPro" id="IPR005126">
    <property type="entry name" value="NapC/NirT_cyt_c_N"/>
</dbReference>
<evidence type="ECO:0000256" key="8">
    <source>
        <dbReference type="ARBA" id="ARBA00022982"/>
    </source>
</evidence>
<evidence type="ECO:0000256" key="14">
    <source>
        <dbReference type="PIRSR" id="PIRSR000013-2"/>
    </source>
</evidence>
<keyword evidence="17" id="KW-1185">Reference proteome</keyword>
<reference evidence="17" key="1">
    <citation type="journal article" date="2018" name="Science">
        <title>A primordial and reversible TCA cycle in a facultatively chemolithoautotrophic thermophile.</title>
        <authorList>
            <person name="Nunoura T."/>
            <person name="Chikaraishi Y."/>
            <person name="Izaki R."/>
            <person name="Suwa T."/>
            <person name="Sato T."/>
            <person name="Harada T."/>
            <person name="Mori K."/>
            <person name="Kato Y."/>
            <person name="Miyazaki M."/>
            <person name="Shimamura S."/>
            <person name="Yanagawa K."/>
            <person name="Shuto A."/>
            <person name="Ohkouchi N."/>
            <person name="Fujita N."/>
            <person name="Takaki Y."/>
            <person name="Atomi H."/>
            <person name="Takai K."/>
        </authorList>
    </citation>
    <scope>NUCLEOTIDE SEQUENCE [LARGE SCALE GENOMIC DNA]</scope>
    <source>
        <strain evidence="17">DSM 17441 / JCM 13301 / NBRC 103674 / ABI70S6</strain>
    </source>
</reference>
<keyword evidence="10 12" id="KW-0408">Iron</keyword>
<feature type="binding site" description="covalent" evidence="13">
    <location>
        <position position="125"/>
    </location>
    <ligand>
        <name>heme</name>
        <dbReference type="ChEBI" id="CHEBI:30413"/>
        <label>3</label>
    </ligand>
</feature>
<evidence type="ECO:0000256" key="7">
    <source>
        <dbReference type="ARBA" id="ARBA00022723"/>
    </source>
</evidence>
<feature type="binding site" evidence="13">
    <location>
        <position position="82"/>
    </location>
    <ligand>
        <name>a menaquinol</name>
        <dbReference type="ChEBI" id="CHEBI:18151"/>
    </ligand>
</feature>
<proteinExistence type="inferred from homology"/>
<feature type="binding site" description="covalent" evidence="13">
    <location>
        <position position="68"/>
    </location>
    <ligand>
        <name>heme</name>
        <dbReference type="ChEBI" id="CHEBI:30413"/>
        <label>2</label>
    </ligand>
</feature>
<dbReference type="OrthoDB" id="9782159at2"/>
<evidence type="ECO:0000256" key="13">
    <source>
        <dbReference type="PIRSR" id="PIRSR000013-1"/>
    </source>
</evidence>